<dbReference type="Proteomes" id="UP000323502">
    <property type="component" value="Unassembled WGS sequence"/>
</dbReference>
<reference evidence="3 6" key="2">
    <citation type="submission" date="2019-12" db="EMBL/GenBank/DDBJ databases">
        <authorList>
            <person name="Zheng J."/>
        </authorList>
    </citation>
    <scope>NUCLEOTIDE SEQUENCE [LARGE SCALE GENOMIC DNA]</scope>
    <source>
        <strain evidence="3 6">DSM 27347</strain>
    </source>
</reference>
<proteinExistence type="inferred from homology"/>
<dbReference type="SUPFAM" id="SSF110395">
    <property type="entry name" value="CutC-like"/>
    <property type="match status" value="1"/>
</dbReference>
<dbReference type="GO" id="GO:0005507">
    <property type="term" value="F:copper ion binding"/>
    <property type="evidence" value="ECO:0007669"/>
    <property type="project" value="TreeGrafter"/>
</dbReference>
<dbReference type="InterPro" id="IPR036822">
    <property type="entry name" value="CutC-like_dom_sf"/>
</dbReference>
<keyword evidence="2" id="KW-0963">Cytoplasm</keyword>
<organism evidence="4 5">
    <name type="scientific">Sphingomonas carotinifaciens</name>
    <dbReference type="NCBI Taxonomy" id="1166323"/>
    <lineage>
        <taxon>Bacteria</taxon>
        <taxon>Pseudomonadati</taxon>
        <taxon>Pseudomonadota</taxon>
        <taxon>Alphaproteobacteria</taxon>
        <taxon>Sphingomonadales</taxon>
        <taxon>Sphingomonadaceae</taxon>
        <taxon>Sphingomonas</taxon>
    </lineage>
</organism>
<dbReference type="AlphaFoldDB" id="A0A1G7L377"/>
<dbReference type="PANTHER" id="PTHR12598:SF0">
    <property type="entry name" value="COPPER HOMEOSTASIS PROTEIN CUTC HOMOLOG"/>
    <property type="match status" value="1"/>
</dbReference>
<dbReference type="InterPro" id="IPR005627">
    <property type="entry name" value="CutC-like"/>
</dbReference>
<evidence type="ECO:0000313" key="3">
    <source>
        <dbReference type="EMBL" id="MWC43461.1"/>
    </source>
</evidence>
<sequence>MTYRLEVCVEDAAGIAAAASGGADRIELCSALGVGGLTPPASLIRAAAAAPLPVHLLCRPREGGFVYDAADRALVADDMRGAAEAGLAGVVIGASRADGTLDTDTLAAWVALARELGAARGSALSLTLHRAFDLVPDMAAALDDAIALGFDRVLTSGGAVKAVDGAAALAALVERSAGRIGILAGSGVSPATAPAILATGVRELHASCRRAVAQGDDTLVRFGFAAAQRMETDAGIVATLAQMVKSA</sequence>
<gene>
    <name evidence="2" type="primary">cutC</name>
    <name evidence="3" type="ORF">GQR91_07295</name>
    <name evidence="4" type="ORF">SAMN05216557_103363</name>
</gene>
<dbReference type="OrthoDB" id="9815677at2"/>
<evidence type="ECO:0000313" key="6">
    <source>
        <dbReference type="Proteomes" id="UP000436801"/>
    </source>
</evidence>
<comment type="subcellular location">
    <subcellularLocation>
        <location evidence="2">Cytoplasm</location>
    </subcellularLocation>
</comment>
<comment type="caution">
    <text evidence="2">Once thought to be involved in copper homeostasis, experiments in E.coli have shown this is not the case.</text>
</comment>
<evidence type="ECO:0000256" key="2">
    <source>
        <dbReference type="HAMAP-Rule" id="MF_00795"/>
    </source>
</evidence>
<name>A0A1G7L377_9SPHN</name>
<keyword evidence="5" id="KW-1185">Reference proteome</keyword>
<dbReference type="RefSeq" id="WP_149682256.1">
    <property type="nucleotide sequence ID" value="NZ_FNBI01000003.1"/>
</dbReference>
<evidence type="ECO:0000256" key="1">
    <source>
        <dbReference type="ARBA" id="ARBA00007768"/>
    </source>
</evidence>
<evidence type="ECO:0000313" key="4">
    <source>
        <dbReference type="EMBL" id="SDF43957.1"/>
    </source>
</evidence>
<reference evidence="4 5" key="1">
    <citation type="submission" date="2016-10" db="EMBL/GenBank/DDBJ databases">
        <authorList>
            <person name="Varghese N."/>
            <person name="Submissions S."/>
        </authorList>
    </citation>
    <scope>NUCLEOTIDE SEQUENCE [LARGE SCALE GENOMIC DNA]</scope>
    <source>
        <strain evidence="4 5">S7-754</strain>
    </source>
</reference>
<dbReference type="Pfam" id="PF03932">
    <property type="entry name" value="CutC"/>
    <property type="match status" value="1"/>
</dbReference>
<dbReference type="PANTHER" id="PTHR12598">
    <property type="entry name" value="COPPER HOMEOSTASIS PROTEIN CUTC"/>
    <property type="match status" value="1"/>
</dbReference>
<comment type="similarity">
    <text evidence="1 2">Belongs to the CutC family.</text>
</comment>
<dbReference type="Gene3D" id="3.20.20.380">
    <property type="entry name" value="Copper homeostasis (CutC) domain"/>
    <property type="match status" value="1"/>
</dbReference>
<accession>A0A1G7L377</accession>
<dbReference type="HAMAP" id="MF_00795">
    <property type="entry name" value="CutC"/>
    <property type="match status" value="1"/>
</dbReference>
<protein>
    <recommendedName>
        <fullName evidence="2">PF03932 family protein CutC</fullName>
    </recommendedName>
</protein>
<evidence type="ECO:0000313" key="5">
    <source>
        <dbReference type="Proteomes" id="UP000323502"/>
    </source>
</evidence>
<dbReference type="EMBL" id="WSUT01000005">
    <property type="protein sequence ID" value="MWC43461.1"/>
    <property type="molecule type" value="Genomic_DNA"/>
</dbReference>
<dbReference type="GO" id="GO:0005737">
    <property type="term" value="C:cytoplasm"/>
    <property type="evidence" value="ECO:0007669"/>
    <property type="project" value="UniProtKB-SubCell"/>
</dbReference>
<dbReference type="Proteomes" id="UP000436801">
    <property type="component" value="Unassembled WGS sequence"/>
</dbReference>
<dbReference type="EMBL" id="FNBI01000003">
    <property type="protein sequence ID" value="SDF43957.1"/>
    <property type="molecule type" value="Genomic_DNA"/>
</dbReference>